<dbReference type="KEGG" id="psil:PMA3_14155"/>
<dbReference type="GO" id="GO:0030497">
    <property type="term" value="P:fatty acid elongation"/>
    <property type="evidence" value="ECO:0007669"/>
    <property type="project" value="TreeGrafter"/>
</dbReference>
<dbReference type="GO" id="GO:0018511">
    <property type="term" value="F:2,3-dihydroxy-2,3-dihydro-p-cumate dehydrogenase activity"/>
    <property type="evidence" value="ECO:0007669"/>
    <property type="project" value="UniProtKB-EC"/>
</dbReference>
<dbReference type="InterPro" id="IPR036291">
    <property type="entry name" value="NAD(P)-bd_dom_sf"/>
</dbReference>
<evidence type="ECO:0000313" key="10">
    <source>
        <dbReference type="Proteomes" id="UP000078354"/>
    </source>
</evidence>
<dbReference type="PRINTS" id="PR00081">
    <property type="entry name" value="GDHRDH"/>
</dbReference>
<dbReference type="Proteomes" id="UP000078354">
    <property type="component" value="Chromosome"/>
</dbReference>
<evidence type="ECO:0000256" key="5">
    <source>
        <dbReference type="ARBA" id="ARBA00060518"/>
    </source>
</evidence>
<reference evidence="9 10" key="1">
    <citation type="journal article" date="2018" name="Syst. Appl. Microbiol.">
        <title>Pseudomonas silesiensis sp. nov. strain A3T isolated from a biological pesticide sewage treatment plant and analysis of the complete genome sequence.</title>
        <authorList>
            <person name="Kaminski M.A."/>
            <person name="Furmanczyk E.M."/>
            <person name="Sobczak A."/>
            <person name="Dziembowski A."/>
            <person name="Lipinski L."/>
        </authorList>
    </citation>
    <scope>NUCLEOTIDE SEQUENCE [LARGE SCALE GENOMIC DNA]</scope>
    <source>
        <strain evidence="9 10">A3</strain>
    </source>
</reference>
<comment type="pathway">
    <text evidence="5">Aromatic compound metabolism; p-cumate degradation; acetaldehyde and pyruvate from p-cumate: step 2/7.</text>
</comment>
<dbReference type="SUPFAM" id="SSF51735">
    <property type="entry name" value="NAD(P)-binding Rossmann-fold domains"/>
    <property type="match status" value="1"/>
</dbReference>
<evidence type="ECO:0000256" key="6">
    <source>
        <dbReference type="ARBA" id="ARBA00066455"/>
    </source>
</evidence>
<evidence type="ECO:0000256" key="7">
    <source>
        <dbReference type="ARBA" id="ARBA00073443"/>
    </source>
</evidence>
<accession>A0A191YTM0</accession>
<organism evidence="9 10">
    <name type="scientific">Pseudomonas silesiensis</name>
    <dbReference type="NCBI Taxonomy" id="1853130"/>
    <lineage>
        <taxon>Bacteria</taxon>
        <taxon>Pseudomonadati</taxon>
        <taxon>Pseudomonadota</taxon>
        <taxon>Gammaproteobacteria</taxon>
        <taxon>Pseudomonadales</taxon>
        <taxon>Pseudomonadaceae</taxon>
        <taxon>Pseudomonas</taxon>
    </lineage>
</organism>
<dbReference type="Gene3D" id="3.40.50.720">
    <property type="entry name" value="NAD(P)-binding Rossmann-like Domain"/>
    <property type="match status" value="1"/>
</dbReference>
<dbReference type="RefSeq" id="WP_064677738.1">
    <property type="nucleotide sequence ID" value="NZ_CP014870.1"/>
</dbReference>
<dbReference type="AlphaFoldDB" id="A0A191YTM0"/>
<dbReference type="PRINTS" id="PR00080">
    <property type="entry name" value="SDRFAMILY"/>
</dbReference>
<dbReference type="InterPro" id="IPR020904">
    <property type="entry name" value="Sc_DH/Rdtase_CS"/>
</dbReference>
<name>A0A191YTM0_9PSED</name>
<dbReference type="CDD" id="cd05233">
    <property type="entry name" value="SDR_c"/>
    <property type="match status" value="1"/>
</dbReference>
<dbReference type="EC" id="1.3.1.58" evidence="6"/>
<evidence type="ECO:0000256" key="8">
    <source>
        <dbReference type="RuleBase" id="RU000363"/>
    </source>
</evidence>
<dbReference type="InterPro" id="IPR002347">
    <property type="entry name" value="SDR_fam"/>
</dbReference>
<evidence type="ECO:0000256" key="2">
    <source>
        <dbReference type="ARBA" id="ARBA00023002"/>
    </source>
</evidence>
<dbReference type="PROSITE" id="PS00061">
    <property type="entry name" value="ADH_SHORT"/>
    <property type="match status" value="1"/>
</dbReference>
<dbReference type="Pfam" id="PF00106">
    <property type="entry name" value="adh_short"/>
    <property type="match status" value="1"/>
</dbReference>
<dbReference type="FunFam" id="3.40.50.720:FF:000173">
    <property type="entry name" value="3-oxoacyl-[acyl-carrier protein] reductase"/>
    <property type="match status" value="1"/>
</dbReference>
<dbReference type="GO" id="GO:0016616">
    <property type="term" value="F:oxidoreductase activity, acting on the CH-OH group of donors, NAD or NADP as acceptor"/>
    <property type="evidence" value="ECO:0007669"/>
    <property type="project" value="TreeGrafter"/>
</dbReference>
<evidence type="ECO:0000256" key="4">
    <source>
        <dbReference type="ARBA" id="ARBA00050226"/>
    </source>
</evidence>
<comment type="catalytic activity">
    <reaction evidence="4">
        <text>(2R,3S)-2,3-dihydroxy-2,3-dihydro-p-cumate + NAD(+) = 2,3-dihydroxy-p-cumate + NADH + H(+)</text>
        <dbReference type="Rhea" id="RHEA:23772"/>
        <dbReference type="ChEBI" id="CHEBI:15378"/>
        <dbReference type="ChEBI" id="CHEBI:36647"/>
        <dbReference type="ChEBI" id="CHEBI:57540"/>
        <dbReference type="ChEBI" id="CHEBI:57945"/>
        <dbReference type="ChEBI" id="CHEBI:58420"/>
        <dbReference type="EC" id="1.3.1.58"/>
    </reaction>
</comment>
<dbReference type="PANTHER" id="PTHR42760:SF40">
    <property type="entry name" value="3-OXOACYL-[ACYL-CARRIER-PROTEIN] REDUCTASE, CHLOROPLASTIC"/>
    <property type="match status" value="1"/>
</dbReference>
<evidence type="ECO:0000256" key="1">
    <source>
        <dbReference type="ARBA" id="ARBA00006484"/>
    </source>
</evidence>
<gene>
    <name evidence="9" type="ORF">PMA3_14155</name>
</gene>
<evidence type="ECO:0000313" key="9">
    <source>
        <dbReference type="EMBL" id="ANJ56222.1"/>
    </source>
</evidence>
<dbReference type="PANTHER" id="PTHR42760">
    <property type="entry name" value="SHORT-CHAIN DEHYDROGENASES/REDUCTASES FAMILY MEMBER"/>
    <property type="match status" value="1"/>
</dbReference>
<proteinExistence type="inferred from homology"/>
<protein>
    <recommendedName>
        <fullName evidence="7">2,3-dihydroxy-2,3-dihydro-p-cumate dehydrogenase</fullName>
        <ecNumber evidence="6">1.3.1.58</ecNumber>
    </recommendedName>
    <alternativeName>
        <fullName evidence="3">Biphenyl-2,3-dihydro-2,3-diol dehydrogenase</fullName>
    </alternativeName>
</protein>
<dbReference type="STRING" id="1853130.PMA3_14155"/>
<evidence type="ECO:0000256" key="3">
    <source>
        <dbReference type="ARBA" id="ARBA00042907"/>
    </source>
</evidence>
<keyword evidence="10" id="KW-1185">Reference proteome</keyword>
<comment type="similarity">
    <text evidence="1 8">Belongs to the short-chain dehydrogenases/reductases (SDR) family.</text>
</comment>
<dbReference type="OrthoDB" id="9806974at2"/>
<dbReference type="EMBL" id="CP014870">
    <property type="protein sequence ID" value="ANJ56222.1"/>
    <property type="molecule type" value="Genomic_DNA"/>
</dbReference>
<sequence length="274" mass="29502">MKMNGRVALITGGAGGLGQAIALRMASEGACVVICDVNEEALETTRGMIEQRGAQCLALRCDVSSSAEVNAMFDRIDARFGTLHILVNNAALVPDKPHDDERRKRHYALVTQPLPRQSLEITRNMDDGEWKRFWAVNVDGVFYCTRAALQRMEPQGYGKIINIASIAGISAMGAHSPHYSAAKGAVIAFTRAVAYEVAGANVQVNAICPGGVQTPAFERYLEQQSPEQLSVFQQVMPLGRLGKGEEYAALVSHLASDECYLVGSIINAGGGTYI</sequence>
<keyword evidence="2" id="KW-0560">Oxidoreductase</keyword>